<evidence type="ECO:0000313" key="1">
    <source>
        <dbReference type="EMBL" id="KAH0464996.1"/>
    </source>
</evidence>
<dbReference type="Proteomes" id="UP000775213">
    <property type="component" value="Unassembled WGS sequence"/>
</dbReference>
<organism evidence="1 2">
    <name type="scientific">Dendrobium chrysotoxum</name>
    <name type="common">Orchid</name>
    <dbReference type="NCBI Taxonomy" id="161865"/>
    <lineage>
        <taxon>Eukaryota</taxon>
        <taxon>Viridiplantae</taxon>
        <taxon>Streptophyta</taxon>
        <taxon>Embryophyta</taxon>
        <taxon>Tracheophyta</taxon>
        <taxon>Spermatophyta</taxon>
        <taxon>Magnoliopsida</taxon>
        <taxon>Liliopsida</taxon>
        <taxon>Asparagales</taxon>
        <taxon>Orchidaceae</taxon>
        <taxon>Epidendroideae</taxon>
        <taxon>Malaxideae</taxon>
        <taxon>Dendrobiinae</taxon>
        <taxon>Dendrobium</taxon>
    </lineage>
</organism>
<dbReference type="PANTHER" id="PTHR33740">
    <property type="entry name" value="GPI-ANCHORED ADHESIN-LIKE PROTEIN"/>
    <property type="match status" value="1"/>
</dbReference>
<keyword evidence="2" id="KW-1185">Reference proteome</keyword>
<gene>
    <name evidence="1" type="ORF">IEQ34_005099</name>
</gene>
<accession>A0AAV7H7X1</accession>
<sequence>MLMEIIEVLKPQVETHKNKPKLIIISPAFADVNVNDSDFWCLQALGEAGIVSSRLSSSNSLSLSNIEKSNEEQRFYFSPNNFISCFDLDDNVLSDHYGPDWEKRIELKELHANVDQLCCLSRFYKKAYHQLFKSYDAAEVELRRMMEIINKLIANVLKKKPCHASKCKNKKKRGEKRKFSKEKKYIKAILFGKPVLIT</sequence>
<proteinExistence type="predicted"/>
<name>A0AAV7H7X1_DENCH</name>
<protein>
    <submittedName>
        <fullName evidence="1">Uncharacterized protein</fullName>
    </submittedName>
</protein>
<reference evidence="1 2" key="1">
    <citation type="journal article" date="2021" name="Hortic Res">
        <title>Chromosome-scale assembly of the Dendrobium chrysotoxum genome enhances the understanding of orchid evolution.</title>
        <authorList>
            <person name="Zhang Y."/>
            <person name="Zhang G.Q."/>
            <person name="Zhang D."/>
            <person name="Liu X.D."/>
            <person name="Xu X.Y."/>
            <person name="Sun W.H."/>
            <person name="Yu X."/>
            <person name="Zhu X."/>
            <person name="Wang Z.W."/>
            <person name="Zhao X."/>
            <person name="Zhong W.Y."/>
            <person name="Chen H."/>
            <person name="Yin W.L."/>
            <person name="Huang T."/>
            <person name="Niu S.C."/>
            <person name="Liu Z.J."/>
        </authorList>
    </citation>
    <scope>NUCLEOTIDE SEQUENCE [LARGE SCALE GENOMIC DNA]</scope>
    <source>
        <strain evidence="1">Lindl</strain>
    </source>
</reference>
<dbReference type="PANTHER" id="PTHR33740:SF1">
    <property type="entry name" value="SLH DOMAIN PROTEIN"/>
    <property type="match status" value="1"/>
</dbReference>
<dbReference type="EMBL" id="JAGFBR010000006">
    <property type="protein sequence ID" value="KAH0464996.1"/>
    <property type="molecule type" value="Genomic_DNA"/>
</dbReference>
<evidence type="ECO:0000313" key="2">
    <source>
        <dbReference type="Proteomes" id="UP000775213"/>
    </source>
</evidence>
<comment type="caution">
    <text evidence="1">The sequence shown here is derived from an EMBL/GenBank/DDBJ whole genome shotgun (WGS) entry which is preliminary data.</text>
</comment>
<dbReference type="AlphaFoldDB" id="A0AAV7H7X1"/>